<evidence type="ECO:0000256" key="1">
    <source>
        <dbReference type="SAM" id="MobiDB-lite"/>
    </source>
</evidence>
<dbReference type="Proteomes" id="UP000596035">
    <property type="component" value="Chromosome"/>
</dbReference>
<organism evidence="6 8">
    <name type="scientific">Acutalibacter muris</name>
    <dbReference type="NCBI Taxonomy" id="1796620"/>
    <lineage>
        <taxon>Bacteria</taxon>
        <taxon>Bacillati</taxon>
        <taxon>Bacillota</taxon>
        <taxon>Clostridia</taxon>
        <taxon>Eubacteriales</taxon>
        <taxon>Acutalibacteraceae</taxon>
        <taxon>Acutalibacter</taxon>
    </lineage>
</organism>
<evidence type="ECO:0000313" key="4">
    <source>
        <dbReference type="EMBL" id="ASB42523.1"/>
    </source>
</evidence>
<reference evidence="7" key="2">
    <citation type="submission" date="2017-05" db="EMBL/GenBank/DDBJ databases">
        <title>Improved OligoMM genomes.</title>
        <authorList>
            <person name="Garzetti D."/>
        </authorList>
    </citation>
    <scope>NUCLEOTIDE SEQUENCE [LARGE SCALE GENOMIC DNA]</scope>
    <source>
        <strain evidence="7">KB18</strain>
    </source>
</reference>
<feature type="compositionally biased region" description="Basic and acidic residues" evidence="1">
    <location>
        <begin position="88"/>
        <end position="99"/>
    </location>
</feature>
<feature type="compositionally biased region" description="Pro residues" evidence="1">
    <location>
        <begin position="134"/>
        <end position="170"/>
    </location>
</feature>
<sequence>MKKILTAIIAAALLVSSAGCQVQQPQAPHSEPEPAPQALILNVASPNDTSEERIYTSAVIEQITAGLKVKLDTADKKKVEPKASPAAQRKEVQESEKQPENPAIESKAATATPTPEPPATEPDAYLKVTVRATPTPPPAATTAPTPTPEPPVPTPAPAGPTPAPAEPTPEPVIEEPTFDIGYWIGYAQSCAQGLGLRLESSAVDCWDNPIGAGPHSTCLERDISSRLNRYANDPDITDVWVWYESTGNNTYNIYIGYA</sequence>
<name>A0A1Z2XMU4_9FIRM</name>
<dbReference type="Proteomes" id="UP000196710">
    <property type="component" value="Chromosome"/>
</dbReference>
<keyword evidence="2" id="KW-0732">Signal</keyword>
<evidence type="ECO:0000313" key="8">
    <source>
        <dbReference type="Proteomes" id="UP000596035"/>
    </source>
</evidence>
<gene>
    <name evidence="3" type="ORF">ADH66_03255</name>
    <name evidence="4" type="ORF">ADH66_18840</name>
    <name evidence="6" type="ORF">I5Q82_09260</name>
    <name evidence="5" type="ORF">I5Q82_13310</name>
</gene>
<dbReference type="PROSITE" id="PS51257">
    <property type="entry name" value="PROKAR_LIPOPROTEIN"/>
    <property type="match status" value="1"/>
</dbReference>
<keyword evidence="7" id="KW-1185">Reference proteome</keyword>
<proteinExistence type="predicted"/>
<dbReference type="RefSeq" id="WP_066535736.1">
    <property type="nucleotide sequence ID" value="NZ_CP021422.1"/>
</dbReference>
<dbReference type="PRINTS" id="PR01217">
    <property type="entry name" value="PRICHEXTENSN"/>
</dbReference>
<feature type="chain" id="PRO_5044568647" evidence="2">
    <location>
        <begin position="23"/>
        <end position="258"/>
    </location>
</feature>
<dbReference type="EMBL" id="CP065321">
    <property type="protein sequence ID" value="QQR31817.1"/>
    <property type="molecule type" value="Genomic_DNA"/>
</dbReference>
<accession>A0A1Z2XMU4</accession>
<dbReference type="KEGG" id="amur:ADH66_03255"/>
<evidence type="ECO:0000313" key="6">
    <source>
        <dbReference type="EMBL" id="QQR31817.1"/>
    </source>
</evidence>
<evidence type="ECO:0000313" key="5">
    <source>
        <dbReference type="EMBL" id="QQR29048.1"/>
    </source>
</evidence>
<evidence type="ECO:0000256" key="2">
    <source>
        <dbReference type="SAM" id="SignalP"/>
    </source>
</evidence>
<dbReference type="EMBL" id="CP021422">
    <property type="protein sequence ID" value="ASB42523.1"/>
    <property type="molecule type" value="Genomic_DNA"/>
</dbReference>
<feature type="signal peptide" evidence="2">
    <location>
        <begin position="1"/>
        <end position="22"/>
    </location>
</feature>
<evidence type="ECO:0000313" key="7">
    <source>
        <dbReference type="Proteomes" id="UP000196710"/>
    </source>
</evidence>
<reference evidence="6 8" key="3">
    <citation type="submission" date="2020-11" db="EMBL/GenBank/DDBJ databases">
        <title>Closed and high quality bacterial genomes of the OMM12 community.</title>
        <authorList>
            <person name="Marbouty M."/>
            <person name="Lamy-Besnier Q."/>
            <person name="Debarbieux L."/>
            <person name="Koszul R."/>
        </authorList>
    </citation>
    <scope>NUCLEOTIDE SEQUENCE [LARGE SCALE GENOMIC DNA]</scope>
    <source>
        <strain evidence="6 8">KB18</strain>
    </source>
</reference>
<dbReference type="EMBL" id="CP065321">
    <property type="protein sequence ID" value="QQR29048.1"/>
    <property type="molecule type" value="Genomic_DNA"/>
</dbReference>
<feature type="region of interest" description="Disordered" evidence="1">
    <location>
        <begin position="75"/>
        <end position="171"/>
    </location>
</feature>
<evidence type="ECO:0000313" key="3">
    <source>
        <dbReference type="EMBL" id="ASB39756.1"/>
    </source>
</evidence>
<protein>
    <submittedName>
        <fullName evidence="6">Uncharacterized protein</fullName>
    </submittedName>
</protein>
<reference evidence="3" key="1">
    <citation type="journal article" date="2017" name="Genome Announc.">
        <title>High-Quality Whole-Genome Sequences of the Oligo-Mouse-Microbiota Bacterial Community.</title>
        <authorList>
            <person name="Garzetti D."/>
            <person name="Brugiroux S."/>
            <person name="Bunk B."/>
            <person name="Pukall R."/>
            <person name="McCoy K.D."/>
            <person name="Macpherson A.J."/>
            <person name="Stecher B."/>
        </authorList>
    </citation>
    <scope>NUCLEOTIDE SEQUENCE</scope>
    <source>
        <strain evidence="3">KB18</strain>
    </source>
</reference>
<dbReference type="AlphaFoldDB" id="A0A1Z2XMU4"/>
<dbReference type="KEGG" id="amur:ADH66_18840"/>
<dbReference type="EMBL" id="CP021422">
    <property type="protein sequence ID" value="ASB39756.1"/>
    <property type="molecule type" value="Genomic_DNA"/>
</dbReference>